<dbReference type="GO" id="GO:0034663">
    <property type="term" value="C:endoplasmic reticulum chaperone complex"/>
    <property type="evidence" value="ECO:0007669"/>
    <property type="project" value="TreeGrafter"/>
</dbReference>
<dbReference type="SUPFAM" id="SSF53067">
    <property type="entry name" value="Actin-like ATPase domain"/>
    <property type="match status" value="1"/>
</dbReference>
<dbReference type="PANTHER" id="PTHR45639">
    <property type="entry name" value="HSC70CB, ISOFORM G-RELATED"/>
    <property type="match status" value="1"/>
</dbReference>
<organism evidence="5 6">
    <name type="scientific">Rubus argutus</name>
    <name type="common">Southern blackberry</name>
    <dbReference type="NCBI Taxonomy" id="59490"/>
    <lineage>
        <taxon>Eukaryota</taxon>
        <taxon>Viridiplantae</taxon>
        <taxon>Streptophyta</taxon>
        <taxon>Embryophyta</taxon>
        <taxon>Tracheophyta</taxon>
        <taxon>Spermatophyta</taxon>
        <taxon>Magnoliopsida</taxon>
        <taxon>eudicotyledons</taxon>
        <taxon>Gunneridae</taxon>
        <taxon>Pentapetalae</taxon>
        <taxon>rosids</taxon>
        <taxon>fabids</taxon>
        <taxon>Rosales</taxon>
        <taxon>Rosaceae</taxon>
        <taxon>Rosoideae</taxon>
        <taxon>Rosoideae incertae sedis</taxon>
        <taxon>Rubus</taxon>
    </lineage>
</organism>
<dbReference type="GO" id="GO:0140662">
    <property type="term" value="F:ATP-dependent protein folding chaperone"/>
    <property type="evidence" value="ECO:0007669"/>
    <property type="project" value="InterPro"/>
</dbReference>
<dbReference type="GO" id="GO:0005524">
    <property type="term" value="F:ATP binding"/>
    <property type="evidence" value="ECO:0007669"/>
    <property type="project" value="UniProtKB-KW"/>
</dbReference>
<keyword evidence="2" id="KW-0547">Nucleotide-binding</keyword>
<feature type="signal peptide" evidence="4">
    <location>
        <begin position="1"/>
        <end position="24"/>
    </location>
</feature>
<dbReference type="AlphaFoldDB" id="A0AAW1W965"/>
<feature type="chain" id="PRO_5043934820" evidence="4">
    <location>
        <begin position="25"/>
        <end position="115"/>
    </location>
</feature>
<protein>
    <submittedName>
        <fullName evidence="5">Uncharacterized protein</fullName>
    </submittedName>
</protein>
<evidence type="ECO:0000256" key="1">
    <source>
        <dbReference type="ARBA" id="ARBA00004319"/>
    </source>
</evidence>
<proteinExistence type="predicted"/>
<sequence>MEVKKTKALSLTFLLLFDSEFLCGQMIHLSPGLGGKELNQAPLNPERTIFGVQRLIGRKFNDSEVQRDIKFLPYKVVNKEGKPYIQVKVKGEDNVFSHEEISAKIDQHLHLSNNK</sequence>
<keyword evidence="3" id="KW-0067">ATP-binding</keyword>
<comment type="caution">
    <text evidence="5">The sequence shown here is derived from an EMBL/GenBank/DDBJ whole genome shotgun (WGS) entry which is preliminary data.</text>
</comment>
<evidence type="ECO:0000313" key="6">
    <source>
        <dbReference type="Proteomes" id="UP001457282"/>
    </source>
</evidence>
<gene>
    <name evidence="5" type="ORF">M0R45_028451</name>
</gene>
<keyword evidence="6" id="KW-1185">Reference proteome</keyword>
<dbReference type="InterPro" id="IPR043129">
    <property type="entry name" value="ATPase_NBD"/>
</dbReference>
<dbReference type="Proteomes" id="UP001457282">
    <property type="component" value="Unassembled WGS sequence"/>
</dbReference>
<dbReference type="EMBL" id="JBEDUW010000006">
    <property type="protein sequence ID" value="KAK9919877.1"/>
    <property type="molecule type" value="Genomic_DNA"/>
</dbReference>
<keyword evidence="4" id="KW-0732">Signal</keyword>
<dbReference type="PANTHER" id="PTHR45639:SF34">
    <property type="entry name" value="CHAPERONE PROTEIN DNAK"/>
    <property type="match status" value="1"/>
</dbReference>
<dbReference type="FunFam" id="3.30.30.30:FF:000005">
    <property type="entry name" value="Heat shock protein ssb1"/>
    <property type="match status" value="1"/>
</dbReference>
<reference evidence="5 6" key="1">
    <citation type="journal article" date="2023" name="G3 (Bethesda)">
        <title>A chromosome-length genome assembly and annotation of blackberry (Rubus argutus, cv. 'Hillquist').</title>
        <authorList>
            <person name="Bruna T."/>
            <person name="Aryal R."/>
            <person name="Dudchenko O."/>
            <person name="Sargent D.J."/>
            <person name="Mead D."/>
            <person name="Buti M."/>
            <person name="Cavallini A."/>
            <person name="Hytonen T."/>
            <person name="Andres J."/>
            <person name="Pham M."/>
            <person name="Weisz D."/>
            <person name="Mascagni F."/>
            <person name="Usai G."/>
            <person name="Natali L."/>
            <person name="Bassil N."/>
            <person name="Fernandez G.E."/>
            <person name="Lomsadze A."/>
            <person name="Armour M."/>
            <person name="Olukolu B."/>
            <person name="Poorten T."/>
            <person name="Britton C."/>
            <person name="Davik J."/>
            <person name="Ashrafi H."/>
            <person name="Aiden E.L."/>
            <person name="Borodovsky M."/>
            <person name="Worthington M."/>
        </authorList>
    </citation>
    <scope>NUCLEOTIDE SEQUENCE [LARGE SCALE GENOMIC DNA]</scope>
    <source>
        <strain evidence="5">PI 553951</strain>
    </source>
</reference>
<dbReference type="InterPro" id="IPR013126">
    <property type="entry name" value="Hsp_70_fam"/>
</dbReference>
<dbReference type="GO" id="GO:0005788">
    <property type="term" value="C:endoplasmic reticulum lumen"/>
    <property type="evidence" value="ECO:0007669"/>
    <property type="project" value="UniProtKB-SubCell"/>
</dbReference>
<dbReference type="GO" id="GO:0030968">
    <property type="term" value="P:endoplasmic reticulum unfolded protein response"/>
    <property type="evidence" value="ECO:0007669"/>
    <property type="project" value="TreeGrafter"/>
</dbReference>
<evidence type="ECO:0000256" key="4">
    <source>
        <dbReference type="SAM" id="SignalP"/>
    </source>
</evidence>
<dbReference type="Pfam" id="PF00012">
    <property type="entry name" value="HSP70"/>
    <property type="match status" value="1"/>
</dbReference>
<dbReference type="Gene3D" id="3.30.30.30">
    <property type="match status" value="1"/>
</dbReference>
<evidence type="ECO:0000256" key="2">
    <source>
        <dbReference type="ARBA" id="ARBA00022741"/>
    </source>
</evidence>
<evidence type="ECO:0000256" key="3">
    <source>
        <dbReference type="ARBA" id="ARBA00022840"/>
    </source>
</evidence>
<evidence type="ECO:0000313" key="5">
    <source>
        <dbReference type="EMBL" id="KAK9919877.1"/>
    </source>
</evidence>
<accession>A0AAW1W965</accession>
<name>A0AAW1W965_RUBAR</name>
<comment type="subcellular location">
    <subcellularLocation>
        <location evidence="1">Endoplasmic reticulum lumen</location>
    </subcellularLocation>
</comment>